<evidence type="ECO:0000313" key="2">
    <source>
        <dbReference type="EMBL" id="ABW01069.1"/>
    </source>
</evidence>
<organism evidence="2 3">
    <name type="scientific">Caldivirga maquilingensis (strain ATCC 700844 / DSM 13496 / JCM 10307 / IC-167)</name>
    <dbReference type="NCBI Taxonomy" id="397948"/>
    <lineage>
        <taxon>Archaea</taxon>
        <taxon>Thermoproteota</taxon>
        <taxon>Thermoprotei</taxon>
        <taxon>Thermoproteales</taxon>
        <taxon>Thermoproteaceae</taxon>
        <taxon>Caldivirga</taxon>
    </lineage>
</organism>
<accession>A8MAN3</accession>
<dbReference type="Proteomes" id="UP000001137">
    <property type="component" value="Chromosome"/>
</dbReference>
<feature type="transmembrane region" description="Helical" evidence="1">
    <location>
        <begin position="103"/>
        <end position="127"/>
    </location>
</feature>
<keyword evidence="1" id="KW-0812">Transmembrane</keyword>
<protein>
    <submittedName>
        <fullName evidence="2">Uncharacterized protein</fullName>
    </submittedName>
</protein>
<feature type="transmembrane region" description="Helical" evidence="1">
    <location>
        <begin position="139"/>
        <end position="158"/>
    </location>
</feature>
<feature type="transmembrane region" description="Helical" evidence="1">
    <location>
        <begin position="29"/>
        <end position="56"/>
    </location>
</feature>
<keyword evidence="1" id="KW-0472">Membrane</keyword>
<dbReference type="EMBL" id="CP000852">
    <property type="protein sequence ID" value="ABW01069.1"/>
    <property type="molecule type" value="Genomic_DNA"/>
</dbReference>
<evidence type="ECO:0000256" key="1">
    <source>
        <dbReference type="SAM" id="Phobius"/>
    </source>
</evidence>
<name>A8MAN3_CALMQ</name>
<dbReference type="OrthoDB" id="385516at2157"/>
<keyword evidence="1" id="KW-1133">Transmembrane helix</keyword>
<dbReference type="RefSeq" id="WP_012185289.1">
    <property type="nucleotide sequence ID" value="NC_009954.1"/>
</dbReference>
<dbReference type="KEGG" id="cma:Cmaq_0220"/>
<dbReference type="GeneID" id="5708501"/>
<gene>
    <name evidence="2" type="ordered locus">Cmaq_0220</name>
</gene>
<evidence type="ECO:0000313" key="3">
    <source>
        <dbReference type="Proteomes" id="UP000001137"/>
    </source>
</evidence>
<reference evidence="2 3" key="1">
    <citation type="submission" date="2007-10" db="EMBL/GenBank/DDBJ databases">
        <title>Complete sequence of Caldivirga maquilingensis IC-167.</title>
        <authorList>
            <consortium name="US DOE Joint Genome Institute"/>
            <person name="Copeland A."/>
            <person name="Lucas S."/>
            <person name="Lapidus A."/>
            <person name="Barry K."/>
            <person name="Glavina del Rio T."/>
            <person name="Dalin E."/>
            <person name="Tice H."/>
            <person name="Pitluck S."/>
            <person name="Saunders E."/>
            <person name="Brettin T."/>
            <person name="Bruce D."/>
            <person name="Detter J.C."/>
            <person name="Han C."/>
            <person name="Schmutz J."/>
            <person name="Larimer F."/>
            <person name="Land M."/>
            <person name="Hauser L."/>
            <person name="Kyrpides N."/>
            <person name="Ivanova N."/>
            <person name="Biddle J.F."/>
            <person name="Zhang Z."/>
            <person name="Fitz-Gibbon S.T."/>
            <person name="Lowe T.M."/>
            <person name="Saltikov C."/>
            <person name="House C.H."/>
            <person name="Richardson P."/>
        </authorList>
    </citation>
    <scope>NUCLEOTIDE SEQUENCE [LARGE SCALE GENOMIC DNA]</scope>
    <source>
        <strain evidence="3">ATCC 700844 / DSM 13496 / JCM 10307 / IC-167</strain>
    </source>
</reference>
<proteinExistence type="predicted"/>
<dbReference type="HOGENOM" id="CLU_1639882_0_0_2"/>
<keyword evidence="3" id="KW-1185">Reference proteome</keyword>
<dbReference type="AlphaFoldDB" id="A8MAN3"/>
<dbReference type="STRING" id="397948.Cmaq_0220"/>
<sequence length="161" mass="17814">MRLNVYMVLGVLDGYYTAMILEDLTKGDLIILLTVTAVTNAVTGLLSSYVMNISYLRNIERRLLVRRGYLIGSALHKSLILGSILDTVYWVSASLAGSLTSLAIKYAFTTLTGPLIVLLYLPPPLIFMYALSRLVDSRYLPLAALTIVLTLMVYYISISIV</sequence>
<feature type="transmembrane region" description="Helical" evidence="1">
    <location>
        <begin position="68"/>
        <end position="91"/>
    </location>
</feature>